<sequence>MQQSPSALVHAPVPARNVLQTCDPDRARAELRRTYYPLSLRRLDTGAPFQFTMSTHSAGPLTLGQVRFGSSVELDAGELEVAYHVSVPVSGGTLMRCGDQRVYAAGSTGAVFTPTGHAAVERWMPGSVQLNLKIDRKVLENELAERLGRPLMTPVRFAMAMDLTTSAARGWLDAVHILARELHQPGGLAASSLLAAEIHRVIVTGLLLAQPHNYSGELHSGARPHRPKTISKAIDLIEADTERAWTVVELARSCEVSVRGLEEGFRRYVGVSPHAYQRDRRLDRAHADLLAAHPGRSSVAVIARKWGFPHPGRFASAYRRRFGVAPSATLRGLRP</sequence>
<accession>A0ABW1IWM4</accession>
<dbReference type="EMBL" id="JBHSQW010000002">
    <property type="protein sequence ID" value="MFC5992883.1"/>
    <property type="molecule type" value="Genomic_DNA"/>
</dbReference>
<dbReference type="InterPro" id="IPR050204">
    <property type="entry name" value="AraC_XylS_family_regulators"/>
</dbReference>
<dbReference type="SMART" id="SM00342">
    <property type="entry name" value="HTH_ARAC"/>
    <property type="match status" value="1"/>
</dbReference>
<dbReference type="Pfam" id="PF14525">
    <property type="entry name" value="AraC_binding_2"/>
    <property type="match status" value="1"/>
</dbReference>
<dbReference type="SUPFAM" id="SSF46689">
    <property type="entry name" value="Homeodomain-like"/>
    <property type="match status" value="2"/>
</dbReference>
<dbReference type="PANTHER" id="PTHR46796">
    <property type="entry name" value="HTH-TYPE TRANSCRIPTIONAL ACTIVATOR RHAS-RELATED"/>
    <property type="match status" value="1"/>
</dbReference>
<feature type="domain" description="HTH araC/xylS-type" evidence="4">
    <location>
        <begin position="231"/>
        <end position="332"/>
    </location>
</feature>
<organism evidence="5 6">
    <name type="scientific">Pseudonocardia hispaniensis</name>
    <dbReference type="NCBI Taxonomy" id="904933"/>
    <lineage>
        <taxon>Bacteria</taxon>
        <taxon>Bacillati</taxon>
        <taxon>Actinomycetota</taxon>
        <taxon>Actinomycetes</taxon>
        <taxon>Pseudonocardiales</taxon>
        <taxon>Pseudonocardiaceae</taxon>
        <taxon>Pseudonocardia</taxon>
    </lineage>
</organism>
<evidence type="ECO:0000259" key="4">
    <source>
        <dbReference type="PROSITE" id="PS01124"/>
    </source>
</evidence>
<keyword evidence="1" id="KW-0805">Transcription regulation</keyword>
<dbReference type="InterPro" id="IPR035418">
    <property type="entry name" value="AraC-bd_2"/>
</dbReference>
<dbReference type="InterPro" id="IPR009057">
    <property type="entry name" value="Homeodomain-like_sf"/>
</dbReference>
<dbReference type="RefSeq" id="WP_379581895.1">
    <property type="nucleotide sequence ID" value="NZ_JBHSQW010000002.1"/>
</dbReference>
<dbReference type="InterPro" id="IPR018060">
    <property type="entry name" value="HTH_AraC"/>
</dbReference>
<evidence type="ECO:0000256" key="2">
    <source>
        <dbReference type="ARBA" id="ARBA00023125"/>
    </source>
</evidence>
<evidence type="ECO:0000256" key="1">
    <source>
        <dbReference type="ARBA" id="ARBA00023015"/>
    </source>
</evidence>
<keyword evidence="2" id="KW-0238">DNA-binding</keyword>
<proteinExistence type="predicted"/>
<protein>
    <submittedName>
        <fullName evidence="5">AraC family transcriptional regulator</fullName>
    </submittedName>
</protein>
<evidence type="ECO:0000313" key="6">
    <source>
        <dbReference type="Proteomes" id="UP001596302"/>
    </source>
</evidence>
<dbReference type="InterPro" id="IPR018062">
    <property type="entry name" value="HTH_AraC-typ_CS"/>
</dbReference>
<dbReference type="PROSITE" id="PS01124">
    <property type="entry name" value="HTH_ARAC_FAMILY_2"/>
    <property type="match status" value="1"/>
</dbReference>
<keyword evidence="6" id="KW-1185">Reference proteome</keyword>
<evidence type="ECO:0000313" key="5">
    <source>
        <dbReference type="EMBL" id="MFC5992883.1"/>
    </source>
</evidence>
<dbReference type="PANTHER" id="PTHR46796:SF12">
    <property type="entry name" value="HTH-TYPE DNA-BINDING TRANSCRIPTIONAL ACTIVATOR EUTR"/>
    <property type="match status" value="1"/>
</dbReference>
<dbReference type="Pfam" id="PF12833">
    <property type="entry name" value="HTH_18"/>
    <property type="match status" value="1"/>
</dbReference>
<name>A0ABW1IWM4_9PSEU</name>
<dbReference type="Proteomes" id="UP001596302">
    <property type="component" value="Unassembled WGS sequence"/>
</dbReference>
<reference evidence="6" key="1">
    <citation type="journal article" date="2019" name="Int. J. Syst. Evol. Microbiol.">
        <title>The Global Catalogue of Microorganisms (GCM) 10K type strain sequencing project: providing services to taxonomists for standard genome sequencing and annotation.</title>
        <authorList>
            <consortium name="The Broad Institute Genomics Platform"/>
            <consortium name="The Broad Institute Genome Sequencing Center for Infectious Disease"/>
            <person name="Wu L."/>
            <person name="Ma J."/>
        </authorList>
    </citation>
    <scope>NUCLEOTIDE SEQUENCE [LARGE SCALE GENOMIC DNA]</scope>
    <source>
        <strain evidence="6">CCM 8391</strain>
    </source>
</reference>
<evidence type="ECO:0000256" key="3">
    <source>
        <dbReference type="ARBA" id="ARBA00023163"/>
    </source>
</evidence>
<keyword evidence="3" id="KW-0804">Transcription</keyword>
<dbReference type="Gene3D" id="1.10.10.60">
    <property type="entry name" value="Homeodomain-like"/>
    <property type="match status" value="1"/>
</dbReference>
<comment type="caution">
    <text evidence="5">The sequence shown here is derived from an EMBL/GenBank/DDBJ whole genome shotgun (WGS) entry which is preliminary data.</text>
</comment>
<gene>
    <name evidence="5" type="ORF">ACFQE5_01510</name>
</gene>
<dbReference type="PROSITE" id="PS00041">
    <property type="entry name" value="HTH_ARAC_FAMILY_1"/>
    <property type="match status" value="1"/>
</dbReference>